<feature type="transmembrane region" description="Helical" evidence="7">
    <location>
        <begin position="345"/>
        <end position="368"/>
    </location>
</feature>
<protein>
    <submittedName>
        <fullName evidence="9">Transmembrane amino acid transporter protein-domain-containing protein</fullName>
    </submittedName>
</protein>
<evidence type="ECO:0000313" key="10">
    <source>
        <dbReference type="Proteomes" id="UP000193411"/>
    </source>
</evidence>
<feature type="transmembrane region" description="Helical" evidence="7">
    <location>
        <begin position="216"/>
        <end position="235"/>
    </location>
</feature>
<feature type="transmembrane region" description="Helical" evidence="7">
    <location>
        <begin position="174"/>
        <end position="196"/>
    </location>
</feature>
<evidence type="ECO:0000256" key="4">
    <source>
        <dbReference type="ARBA" id="ARBA00022989"/>
    </source>
</evidence>
<sequence>MTTASANHHHPPAPSEADLQSPSPSSETSPLLPPSPLHPHSQGRGRRSHSNNWIQSPRTRSRTRSRSAASSSSSSSSSSPSPTRGHRLPVEDDTSHPASLLSCFLNLSNVAIGVGTLSLPRAFANVGWVGGLFLTAIACISSSLSLYMLVVAADATGATGYTHLAATVLKKKSWIVTWVFFVLVIGSLSAYFSVIQEYLSSIIDSLLPLVAPTTPPATRASIHQFALVAVTMLCLYPLSKARSMASLAWVSSLGLAAILFVAVLVPVSYLNDLHTPSWTPPPTKAIVPGWQWAPVFSTIAMAFINHSNVIEIAREMNPAQVSRTSPSTRVIPSTVAAAAATRKNALLIILTGLFVTLTYVSVAIPGYFHYGARVAPNILTSEPASAVFVGARAAILVCIILTFPLLVLPCRLCLAQMADEIRAWRAERTNSLGNRSGTSGGKHDEAARAGDLLATLPSATAAVDQAHATIVAAGRPRTLTGGSARVLVVSPTLAPTPAHLDPNDATDALVHHRVHIKRRGSQASSVFAAPVSPRSPYVHQSSVSPLLTPTPDAHQYGGTDSPLLTPRASAMHVLADASPPFAPHTHVVDDADSTHLLVLPAPIESWIATKAAAIMLLSWLISVLVPSLDRILGLTGSVAGSLVVYVFPAYCYLQLAREGKVPRQAWLRWCAYACLVLGGVLFVVGGVTSLVQVGRGKAGDLGLEPIEEMP</sequence>
<comment type="similarity">
    <text evidence="2">Belongs to the amino acid/polyamine transporter 2 family.</text>
</comment>
<keyword evidence="4 7" id="KW-1133">Transmembrane helix</keyword>
<feature type="transmembrane region" description="Helical" evidence="7">
    <location>
        <begin position="289"/>
        <end position="306"/>
    </location>
</feature>
<feature type="compositionally biased region" description="Low complexity" evidence="6">
    <location>
        <begin position="21"/>
        <end position="30"/>
    </location>
</feature>
<dbReference type="OrthoDB" id="40134at2759"/>
<dbReference type="Pfam" id="PF01490">
    <property type="entry name" value="Aa_trans"/>
    <property type="match status" value="2"/>
</dbReference>
<feature type="transmembrane region" description="Helical" evidence="7">
    <location>
        <begin position="388"/>
        <end position="408"/>
    </location>
</feature>
<evidence type="ECO:0000256" key="6">
    <source>
        <dbReference type="SAM" id="MobiDB-lite"/>
    </source>
</evidence>
<dbReference type="AlphaFoldDB" id="A0A1Y2HJK1"/>
<feature type="compositionally biased region" description="Low complexity" evidence="6">
    <location>
        <begin position="66"/>
        <end position="83"/>
    </location>
</feature>
<feature type="transmembrane region" description="Helical" evidence="7">
    <location>
        <begin position="247"/>
        <end position="269"/>
    </location>
</feature>
<organism evidence="9 10">
    <name type="scientific">Catenaria anguillulae PL171</name>
    <dbReference type="NCBI Taxonomy" id="765915"/>
    <lineage>
        <taxon>Eukaryota</taxon>
        <taxon>Fungi</taxon>
        <taxon>Fungi incertae sedis</taxon>
        <taxon>Blastocladiomycota</taxon>
        <taxon>Blastocladiomycetes</taxon>
        <taxon>Blastocladiales</taxon>
        <taxon>Catenariaceae</taxon>
        <taxon>Catenaria</taxon>
    </lineage>
</organism>
<proteinExistence type="inferred from homology"/>
<accession>A0A1Y2HJK1</accession>
<evidence type="ECO:0000256" key="5">
    <source>
        <dbReference type="ARBA" id="ARBA00023136"/>
    </source>
</evidence>
<feature type="domain" description="Amino acid transporter transmembrane" evidence="8">
    <location>
        <begin position="97"/>
        <end position="421"/>
    </location>
</feature>
<feature type="region of interest" description="Disordered" evidence="6">
    <location>
        <begin position="1"/>
        <end position="93"/>
    </location>
</feature>
<evidence type="ECO:0000256" key="7">
    <source>
        <dbReference type="SAM" id="Phobius"/>
    </source>
</evidence>
<dbReference type="GO" id="GO:0015179">
    <property type="term" value="F:L-amino acid transmembrane transporter activity"/>
    <property type="evidence" value="ECO:0007669"/>
    <property type="project" value="TreeGrafter"/>
</dbReference>
<keyword evidence="5 7" id="KW-0472">Membrane</keyword>
<keyword evidence="10" id="KW-1185">Reference proteome</keyword>
<gene>
    <name evidence="9" type="ORF">BCR44DRAFT_1436956</name>
</gene>
<comment type="caution">
    <text evidence="9">The sequence shown here is derived from an EMBL/GenBank/DDBJ whole genome shotgun (WGS) entry which is preliminary data.</text>
</comment>
<feature type="transmembrane region" description="Helical" evidence="7">
    <location>
        <begin position="128"/>
        <end position="153"/>
    </location>
</feature>
<evidence type="ECO:0000256" key="1">
    <source>
        <dbReference type="ARBA" id="ARBA00004141"/>
    </source>
</evidence>
<evidence type="ECO:0000259" key="8">
    <source>
        <dbReference type="Pfam" id="PF01490"/>
    </source>
</evidence>
<dbReference type="EMBL" id="MCFL01000031">
    <property type="protein sequence ID" value="ORZ34021.1"/>
    <property type="molecule type" value="Genomic_DNA"/>
</dbReference>
<keyword evidence="3 7" id="KW-0812">Transmembrane</keyword>
<evidence type="ECO:0000256" key="2">
    <source>
        <dbReference type="ARBA" id="ARBA00008066"/>
    </source>
</evidence>
<comment type="subcellular location">
    <subcellularLocation>
        <location evidence="1">Membrane</location>
        <topology evidence="1">Multi-pass membrane protein</topology>
    </subcellularLocation>
</comment>
<feature type="transmembrane region" description="Helical" evidence="7">
    <location>
        <begin position="631"/>
        <end position="653"/>
    </location>
</feature>
<dbReference type="STRING" id="765915.A0A1Y2HJK1"/>
<reference evidence="9 10" key="1">
    <citation type="submission" date="2016-07" db="EMBL/GenBank/DDBJ databases">
        <title>Pervasive Adenine N6-methylation of Active Genes in Fungi.</title>
        <authorList>
            <consortium name="DOE Joint Genome Institute"/>
            <person name="Mondo S.J."/>
            <person name="Dannebaum R.O."/>
            <person name="Kuo R.C."/>
            <person name="Labutti K."/>
            <person name="Haridas S."/>
            <person name="Kuo A."/>
            <person name="Salamov A."/>
            <person name="Ahrendt S.R."/>
            <person name="Lipzen A."/>
            <person name="Sullivan W."/>
            <person name="Andreopoulos W.B."/>
            <person name="Clum A."/>
            <person name="Lindquist E."/>
            <person name="Daum C."/>
            <person name="Ramamoorthy G.K."/>
            <person name="Gryganskyi A."/>
            <person name="Culley D."/>
            <person name="Magnuson J.K."/>
            <person name="James T.Y."/>
            <person name="O'Malley M.A."/>
            <person name="Stajich J.E."/>
            <person name="Spatafora J.W."/>
            <person name="Visel A."/>
            <person name="Grigoriev I.V."/>
        </authorList>
    </citation>
    <scope>NUCLEOTIDE SEQUENCE [LARGE SCALE GENOMIC DNA]</scope>
    <source>
        <strain evidence="9 10">PL171</strain>
    </source>
</reference>
<feature type="transmembrane region" description="Helical" evidence="7">
    <location>
        <begin position="665"/>
        <end position="687"/>
    </location>
</feature>
<evidence type="ECO:0000256" key="3">
    <source>
        <dbReference type="ARBA" id="ARBA00022692"/>
    </source>
</evidence>
<name>A0A1Y2HJK1_9FUNG</name>
<dbReference type="InterPro" id="IPR013057">
    <property type="entry name" value="AA_transpt_TM"/>
</dbReference>
<feature type="transmembrane region" description="Helical" evidence="7">
    <location>
        <begin position="607"/>
        <end position="625"/>
    </location>
</feature>
<dbReference type="PANTHER" id="PTHR22950">
    <property type="entry name" value="AMINO ACID TRANSPORTER"/>
    <property type="match status" value="1"/>
</dbReference>
<dbReference type="Proteomes" id="UP000193411">
    <property type="component" value="Unassembled WGS sequence"/>
</dbReference>
<evidence type="ECO:0000313" key="9">
    <source>
        <dbReference type="EMBL" id="ORZ34021.1"/>
    </source>
</evidence>
<feature type="domain" description="Amino acid transporter transmembrane" evidence="8">
    <location>
        <begin position="605"/>
        <end position="687"/>
    </location>
</feature>
<dbReference type="GO" id="GO:0016020">
    <property type="term" value="C:membrane"/>
    <property type="evidence" value="ECO:0007669"/>
    <property type="project" value="UniProtKB-SubCell"/>
</dbReference>